<dbReference type="Proteomes" id="UP001597601">
    <property type="component" value="Unassembled WGS sequence"/>
</dbReference>
<evidence type="ECO:0000313" key="3">
    <source>
        <dbReference type="EMBL" id="MFD2864493.1"/>
    </source>
</evidence>
<name>A0ABW5XRD6_9SPHI</name>
<dbReference type="RefSeq" id="WP_377125071.1">
    <property type="nucleotide sequence ID" value="NZ_JBHUHN010000001.1"/>
</dbReference>
<accession>A0ABW5XRD6</accession>
<reference evidence="4" key="1">
    <citation type="journal article" date="2019" name="Int. J. Syst. Evol. Microbiol.">
        <title>The Global Catalogue of Microorganisms (GCM) 10K type strain sequencing project: providing services to taxonomists for standard genome sequencing and annotation.</title>
        <authorList>
            <consortium name="The Broad Institute Genomics Platform"/>
            <consortium name="The Broad Institute Genome Sequencing Center for Infectious Disease"/>
            <person name="Wu L."/>
            <person name="Ma J."/>
        </authorList>
    </citation>
    <scope>NUCLEOTIDE SEQUENCE [LARGE SCALE GENOMIC DNA]</scope>
    <source>
        <strain evidence="4">KCTC 52232</strain>
    </source>
</reference>
<dbReference type="EMBL" id="JBHUON010000006">
    <property type="protein sequence ID" value="MFD2864493.1"/>
    <property type="molecule type" value="Genomic_DNA"/>
</dbReference>
<feature type="signal peptide" evidence="1">
    <location>
        <begin position="1"/>
        <end position="15"/>
    </location>
</feature>
<feature type="domain" description="Putative auto-transporter adhesin head GIN" evidence="2">
    <location>
        <begin position="43"/>
        <end position="224"/>
    </location>
</feature>
<protein>
    <submittedName>
        <fullName evidence="3">Head GIN domain-containing protein</fullName>
    </submittedName>
</protein>
<proteinExistence type="predicted"/>
<comment type="caution">
    <text evidence="3">The sequence shown here is derived from an EMBL/GenBank/DDBJ whole genome shotgun (WGS) entry which is preliminary data.</text>
</comment>
<organism evidence="3 4">
    <name type="scientific">Mucilaginibacter antarcticus</name>
    <dbReference type="NCBI Taxonomy" id="1855725"/>
    <lineage>
        <taxon>Bacteria</taxon>
        <taxon>Pseudomonadati</taxon>
        <taxon>Bacteroidota</taxon>
        <taxon>Sphingobacteriia</taxon>
        <taxon>Sphingobacteriales</taxon>
        <taxon>Sphingobacteriaceae</taxon>
        <taxon>Mucilaginibacter</taxon>
    </lineage>
</organism>
<dbReference type="InterPro" id="IPR021255">
    <property type="entry name" value="DUF2807"/>
</dbReference>
<dbReference type="PANTHER" id="PTHR39200:SF1">
    <property type="entry name" value="AUTO-TRANSPORTER ADHESIN HEAD GIN DOMAIN-CONTAINING PROTEIN-RELATED"/>
    <property type="match status" value="1"/>
</dbReference>
<evidence type="ECO:0000259" key="2">
    <source>
        <dbReference type="Pfam" id="PF10988"/>
    </source>
</evidence>
<dbReference type="PANTHER" id="PTHR39200">
    <property type="entry name" value="HYPOTHETICAL EXPORTED PROTEIN"/>
    <property type="match status" value="1"/>
</dbReference>
<evidence type="ECO:0000256" key="1">
    <source>
        <dbReference type="SAM" id="SignalP"/>
    </source>
</evidence>
<dbReference type="Pfam" id="PF10988">
    <property type="entry name" value="DUF2807"/>
    <property type="match status" value="1"/>
</dbReference>
<keyword evidence="1" id="KW-0732">Signal</keyword>
<feature type="chain" id="PRO_5046834090" evidence="1">
    <location>
        <begin position="16"/>
        <end position="241"/>
    </location>
</feature>
<evidence type="ECO:0000313" key="4">
    <source>
        <dbReference type="Proteomes" id="UP001597601"/>
    </source>
</evidence>
<dbReference type="Gene3D" id="2.160.20.120">
    <property type="match status" value="1"/>
</dbReference>
<gene>
    <name evidence="3" type="ORF">ACFSYC_07300</name>
</gene>
<sequence length="241" mass="25448">MKITHYNLLAIVASAATLMFTSCKISCEKGSGNITTDTRTVTDFNKLDVSGAYKIILKQDSSLTVSVTADDNLQKFIKTEVSGDKLRITTNKKSICTSGDITVTIGVRHLEKVDASGAVNVTTDGKLVAKNFDFDLSGATNINMDLDAADVHTDGSGVTDITLRGQASRHVIALSGGGKIHAFDFIVGSYDISTSGASDCDINVLRELTVNSSGASSINYKGNPTTVNNKKTGVSSIKKVE</sequence>
<keyword evidence="4" id="KW-1185">Reference proteome</keyword>
<dbReference type="PROSITE" id="PS51257">
    <property type="entry name" value="PROKAR_LIPOPROTEIN"/>
    <property type="match status" value="1"/>
</dbReference>